<name>A0A928BR39_XYLRU</name>
<evidence type="ECO:0000313" key="3">
    <source>
        <dbReference type="EMBL" id="MBE6265467.1"/>
    </source>
</evidence>
<evidence type="ECO:0000256" key="2">
    <source>
        <dbReference type="SAM" id="SignalP"/>
    </source>
</evidence>
<dbReference type="EMBL" id="SUYD01000003">
    <property type="protein sequence ID" value="MBE6265467.1"/>
    <property type="molecule type" value="Genomic_DNA"/>
</dbReference>
<accession>A0A928BR39</accession>
<evidence type="ECO:0000256" key="1">
    <source>
        <dbReference type="SAM" id="MobiDB-lite"/>
    </source>
</evidence>
<organism evidence="3 4">
    <name type="scientific">Xylanibacter ruminicola</name>
    <name type="common">Prevotella ruminicola</name>
    <dbReference type="NCBI Taxonomy" id="839"/>
    <lineage>
        <taxon>Bacteria</taxon>
        <taxon>Pseudomonadati</taxon>
        <taxon>Bacteroidota</taxon>
        <taxon>Bacteroidia</taxon>
        <taxon>Bacteroidales</taxon>
        <taxon>Prevotellaceae</taxon>
        <taxon>Xylanibacter</taxon>
    </lineage>
</organism>
<evidence type="ECO:0000313" key="4">
    <source>
        <dbReference type="Proteomes" id="UP000763088"/>
    </source>
</evidence>
<feature type="signal peptide" evidence="2">
    <location>
        <begin position="1"/>
        <end position="19"/>
    </location>
</feature>
<dbReference type="AlphaFoldDB" id="A0A928BR39"/>
<protein>
    <recommendedName>
        <fullName evidence="5">DUF3244 domain-containing protein</fullName>
    </recommendedName>
</protein>
<proteinExistence type="predicted"/>
<dbReference type="Proteomes" id="UP000763088">
    <property type="component" value="Unassembled WGS sequence"/>
</dbReference>
<keyword evidence="2" id="KW-0732">Signal</keyword>
<reference evidence="3" key="1">
    <citation type="submission" date="2019-04" db="EMBL/GenBank/DDBJ databases">
        <title>Evolution of Biomass-Degrading Anaerobic Consortia Revealed by Metagenomics.</title>
        <authorList>
            <person name="Peng X."/>
        </authorList>
    </citation>
    <scope>NUCLEOTIDE SEQUENCE</scope>
    <source>
        <strain evidence="3">SIG141</strain>
    </source>
</reference>
<gene>
    <name evidence="3" type="ORF">E7102_03195</name>
</gene>
<comment type="caution">
    <text evidence="3">The sequence shown here is derived from an EMBL/GenBank/DDBJ whole genome shotgun (WGS) entry which is preliminary data.</text>
</comment>
<feature type="region of interest" description="Disordered" evidence="1">
    <location>
        <begin position="33"/>
        <end position="52"/>
    </location>
</feature>
<evidence type="ECO:0008006" key="5">
    <source>
        <dbReference type="Google" id="ProtNLM"/>
    </source>
</evidence>
<feature type="chain" id="PRO_5037565147" description="DUF3244 domain-containing protein" evidence="2">
    <location>
        <begin position="20"/>
        <end position="129"/>
    </location>
</feature>
<sequence length="129" mass="14438">MKKLILICLTAFLTLSSYADSVIPDEAQDVELSDLNSSGDDEKPREKGHKAPARRGPAMFYLDNCLFIKSPYNIEMAKIIIYDADNNVIYDIVTSVAPEVNTLVLPQIVADEKCSIELVYGNHDYLGYF</sequence>